<proteinExistence type="inferred from homology"/>
<dbReference type="AlphaFoldDB" id="A0A1D6LSJ5"/>
<dbReference type="Pfam" id="PF04570">
    <property type="entry name" value="zf-FLZ"/>
    <property type="match status" value="1"/>
</dbReference>
<dbReference type="GO" id="GO:0046872">
    <property type="term" value="F:metal ion binding"/>
    <property type="evidence" value="ECO:0007669"/>
    <property type="project" value="UniProtKB-KW"/>
</dbReference>
<dbReference type="InParanoid" id="A0A1D6LSJ5"/>
<evidence type="ECO:0000256" key="1">
    <source>
        <dbReference type="ARBA" id="ARBA00009374"/>
    </source>
</evidence>
<sequence>MMAKKLPVLLRYQCLHVHTYFKNSRPSEKLKEGEDIYIYQGDKSFCYEDDHRVLVCEFIL</sequence>
<comment type="similarity">
    <text evidence="1">Belongs to the FLZ family.</text>
</comment>
<gene>
    <name evidence="3" type="ORF">ZEAMMB73_Zm00001d036920</name>
</gene>
<dbReference type="EMBL" id="CM000782">
    <property type="protein sequence ID" value="AQK82416.1"/>
    <property type="molecule type" value="Genomic_DNA"/>
</dbReference>
<dbReference type="InterPro" id="IPR007650">
    <property type="entry name" value="Zf-FLZ_dom"/>
</dbReference>
<accession>A0A1D6LSJ5</accession>
<name>A0A1D6LSJ5_MAIZE</name>
<evidence type="ECO:0000313" key="3">
    <source>
        <dbReference type="EMBL" id="AQK82416.1"/>
    </source>
</evidence>
<protein>
    <submittedName>
        <fullName evidence="3">Uncharacterized protein</fullName>
    </submittedName>
</protein>
<reference evidence="3" key="1">
    <citation type="submission" date="2015-12" db="EMBL/GenBank/DDBJ databases">
        <title>Update maize B73 reference genome by single molecule sequencing technologies.</title>
        <authorList>
            <consortium name="Maize Genome Sequencing Project"/>
            <person name="Ware D."/>
        </authorList>
    </citation>
    <scope>NUCLEOTIDE SEQUENCE</scope>
    <source>
        <tissue evidence="3">Seedling</tissue>
    </source>
</reference>
<keyword evidence="2" id="KW-0479">Metal-binding</keyword>
<evidence type="ECO:0000256" key="2">
    <source>
        <dbReference type="ARBA" id="ARBA00022723"/>
    </source>
</evidence>
<organism evidence="3">
    <name type="scientific">Zea mays</name>
    <name type="common">Maize</name>
    <dbReference type="NCBI Taxonomy" id="4577"/>
    <lineage>
        <taxon>Eukaryota</taxon>
        <taxon>Viridiplantae</taxon>
        <taxon>Streptophyta</taxon>
        <taxon>Embryophyta</taxon>
        <taxon>Tracheophyta</taxon>
        <taxon>Spermatophyta</taxon>
        <taxon>Magnoliopsida</taxon>
        <taxon>Liliopsida</taxon>
        <taxon>Poales</taxon>
        <taxon>Poaceae</taxon>
        <taxon>PACMAD clade</taxon>
        <taxon>Panicoideae</taxon>
        <taxon>Andropogonodae</taxon>
        <taxon>Andropogoneae</taxon>
        <taxon>Tripsacinae</taxon>
        <taxon>Zea</taxon>
    </lineage>
</organism>